<reference evidence="1" key="1">
    <citation type="submission" date="2021-06" db="EMBL/GenBank/DDBJ databases">
        <authorList>
            <person name="Kallberg Y."/>
            <person name="Tangrot J."/>
            <person name="Rosling A."/>
        </authorList>
    </citation>
    <scope>NUCLEOTIDE SEQUENCE</scope>
    <source>
        <strain evidence="1">87-6 pot B 2015</strain>
    </source>
</reference>
<name>A0A9N9IBJ0_FUNMO</name>
<dbReference type="AlphaFoldDB" id="A0A9N9IBJ0"/>
<dbReference type="EMBL" id="CAJVPP010016177">
    <property type="protein sequence ID" value="CAG8728821.1"/>
    <property type="molecule type" value="Genomic_DNA"/>
</dbReference>
<feature type="non-terminal residue" evidence="1">
    <location>
        <position position="1"/>
    </location>
</feature>
<accession>A0A9N9IBJ0</accession>
<evidence type="ECO:0000313" key="2">
    <source>
        <dbReference type="Proteomes" id="UP000789375"/>
    </source>
</evidence>
<keyword evidence="2" id="KW-1185">Reference proteome</keyword>
<comment type="caution">
    <text evidence="1">The sequence shown here is derived from an EMBL/GenBank/DDBJ whole genome shotgun (WGS) entry which is preliminary data.</text>
</comment>
<organism evidence="1 2">
    <name type="scientific">Funneliformis mosseae</name>
    <name type="common">Endomycorrhizal fungus</name>
    <name type="synonym">Glomus mosseae</name>
    <dbReference type="NCBI Taxonomy" id="27381"/>
    <lineage>
        <taxon>Eukaryota</taxon>
        <taxon>Fungi</taxon>
        <taxon>Fungi incertae sedis</taxon>
        <taxon>Mucoromycota</taxon>
        <taxon>Glomeromycotina</taxon>
        <taxon>Glomeromycetes</taxon>
        <taxon>Glomerales</taxon>
        <taxon>Glomeraceae</taxon>
        <taxon>Funneliformis</taxon>
    </lineage>
</organism>
<sequence>NDSVLLDATHWTPSAHHGGVIRCGDFFRFGSVSSSQRCNQ</sequence>
<proteinExistence type="predicted"/>
<feature type="non-terminal residue" evidence="1">
    <location>
        <position position="40"/>
    </location>
</feature>
<protein>
    <submittedName>
        <fullName evidence="1">7043_t:CDS:1</fullName>
    </submittedName>
</protein>
<gene>
    <name evidence="1" type="ORF">FMOSSE_LOCUS15538</name>
</gene>
<dbReference type="Proteomes" id="UP000789375">
    <property type="component" value="Unassembled WGS sequence"/>
</dbReference>
<evidence type="ECO:0000313" key="1">
    <source>
        <dbReference type="EMBL" id="CAG8728821.1"/>
    </source>
</evidence>